<dbReference type="EMBL" id="MFRA01000005">
    <property type="protein sequence ID" value="OGH92623.1"/>
    <property type="molecule type" value="Genomic_DNA"/>
</dbReference>
<dbReference type="AlphaFoldDB" id="A0A1F6P9J3"/>
<organism evidence="1 2">
    <name type="scientific">Candidatus Magasanikbacteria bacterium RIFOXYD1_FULL_40_23</name>
    <dbReference type="NCBI Taxonomy" id="1798705"/>
    <lineage>
        <taxon>Bacteria</taxon>
        <taxon>Candidatus Magasanikiibacteriota</taxon>
    </lineage>
</organism>
<gene>
    <name evidence="1" type="ORF">A2563_03030</name>
</gene>
<evidence type="ECO:0000313" key="1">
    <source>
        <dbReference type="EMBL" id="OGH92623.1"/>
    </source>
</evidence>
<protein>
    <submittedName>
        <fullName evidence="1">Uncharacterized protein</fullName>
    </submittedName>
</protein>
<evidence type="ECO:0000313" key="2">
    <source>
        <dbReference type="Proteomes" id="UP000176634"/>
    </source>
</evidence>
<accession>A0A1F6P9J3</accession>
<sequence>MSKSVKTNKIQTTTKATHELKPRDIVYPNKEWEAYTASAQARIPLEPNTGYEVREWNGNWLGLKPKPGMATTVVWVDCKDRNKPVKVNK</sequence>
<comment type="caution">
    <text evidence="1">The sequence shown here is derived from an EMBL/GenBank/DDBJ whole genome shotgun (WGS) entry which is preliminary data.</text>
</comment>
<name>A0A1F6P9J3_9BACT</name>
<dbReference type="Proteomes" id="UP000176634">
    <property type="component" value="Unassembled WGS sequence"/>
</dbReference>
<proteinExistence type="predicted"/>
<reference evidence="1 2" key="1">
    <citation type="journal article" date="2016" name="Nat. Commun.">
        <title>Thousands of microbial genomes shed light on interconnected biogeochemical processes in an aquifer system.</title>
        <authorList>
            <person name="Anantharaman K."/>
            <person name="Brown C.T."/>
            <person name="Hug L.A."/>
            <person name="Sharon I."/>
            <person name="Castelle C.J."/>
            <person name="Probst A.J."/>
            <person name="Thomas B.C."/>
            <person name="Singh A."/>
            <person name="Wilkins M.J."/>
            <person name="Karaoz U."/>
            <person name="Brodie E.L."/>
            <person name="Williams K.H."/>
            <person name="Hubbard S.S."/>
            <person name="Banfield J.F."/>
        </authorList>
    </citation>
    <scope>NUCLEOTIDE SEQUENCE [LARGE SCALE GENOMIC DNA]</scope>
</reference>